<evidence type="ECO:0000259" key="2">
    <source>
        <dbReference type="Pfam" id="PF07581"/>
    </source>
</evidence>
<gene>
    <name evidence="3" type="ORF">FYJ72_01755</name>
</gene>
<dbReference type="Gene3D" id="2.60.120.260">
    <property type="entry name" value="Galactose-binding domain-like"/>
    <property type="match status" value="1"/>
</dbReference>
<feature type="domain" description="GLUG" evidence="2">
    <location>
        <begin position="471"/>
        <end position="496"/>
    </location>
</feature>
<dbReference type="InterPro" id="IPR011493">
    <property type="entry name" value="GLUG"/>
</dbReference>
<organism evidence="3 4">
    <name type="scientific">Segatella copri</name>
    <dbReference type="NCBI Taxonomy" id="165179"/>
    <lineage>
        <taxon>Bacteria</taxon>
        <taxon>Pseudomonadati</taxon>
        <taxon>Bacteroidota</taxon>
        <taxon>Bacteroidia</taxon>
        <taxon>Bacteroidales</taxon>
        <taxon>Prevotellaceae</taxon>
        <taxon>Segatella</taxon>
    </lineage>
</organism>
<accession>A0A6I2TRZ7</accession>
<dbReference type="Pfam" id="PF07581">
    <property type="entry name" value="Glug"/>
    <property type="match status" value="2"/>
</dbReference>
<evidence type="ECO:0000256" key="1">
    <source>
        <dbReference type="SAM" id="SignalP"/>
    </source>
</evidence>
<keyword evidence="1" id="KW-0732">Signal</keyword>
<dbReference type="AlphaFoldDB" id="A0A6I2TRZ7"/>
<feature type="domain" description="GLUG" evidence="2">
    <location>
        <begin position="447"/>
        <end position="469"/>
    </location>
</feature>
<dbReference type="Gene3D" id="2.160.20.110">
    <property type="match status" value="1"/>
</dbReference>
<dbReference type="Proteomes" id="UP000450161">
    <property type="component" value="Unassembled WGS sequence"/>
</dbReference>
<comment type="caution">
    <text evidence="3">The sequence shown here is derived from an EMBL/GenBank/DDBJ whole genome shotgun (WGS) entry which is preliminary data.</text>
</comment>
<reference evidence="3 4" key="1">
    <citation type="submission" date="2019-08" db="EMBL/GenBank/DDBJ databases">
        <title>In-depth cultivation of the pig gut microbiome towards novel bacterial diversity and tailored functional studies.</title>
        <authorList>
            <person name="Wylensek D."/>
            <person name="Hitch T.C.A."/>
            <person name="Clavel T."/>
        </authorList>
    </citation>
    <scope>NUCLEOTIDE SEQUENCE [LARGE SCALE GENOMIC DNA]</scope>
    <source>
        <strain evidence="3 4">LKV-178-WT-2C</strain>
    </source>
</reference>
<dbReference type="RefSeq" id="WP_154480194.1">
    <property type="nucleotide sequence ID" value="NZ_VUNF01000002.1"/>
</dbReference>
<feature type="signal peptide" evidence="1">
    <location>
        <begin position="1"/>
        <end position="29"/>
    </location>
</feature>
<evidence type="ECO:0000313" key="3">
    <source>
        <dbReference type="EMBL" id="MST76441.1"/>
    </source>
</evidence>
<feature type="chain" id="PRO_5026031538" description="GLUG domain-containing protein" evidence="1">
    <location>
        <begin position="30"/>
        <end position="841"/>
    </location>
</feature>
<dbReference type="EMBL" id="VUNF01000002">
    <property type="protein sequence ID" value="MST76441.1"/>
    <property type="molecule type" value="Genomic_DNA"/>
</dbReference>
<proteinExistence type="predicted"/>
<protein>
    <recommendedName>
        <fullName evidence="2">GLUG domain-containing protein</fullName>
    </recommendedName>
</protein>
<sequence length="841" mass="89783">MKKKITQLRWLAATIMLVAAMVMPSAVWAQESTVTFTAKEGTVGFSNESFDKLIDGKFTSDDFTKWCLSIPSEGAYIIFSASVAVQVTGYSIVTGNDNASNPGRNPQSWAIYGCNDASADRGSESWVLIDEVTNDTKLEDLNYKRFDFTLSNPLSEKYQYFKMEITATKGASVLQMSELILTYSTCNHQWVKTDDVVAPTCTEGGYDVYKCSVCQLTKKESNNVAALGHQWVSGTVVAPTCTKDGYTPQTCSRCQAEQKIDIVKATGHQWGTDDICDVCRADNSTLSKPQNGDGSADNPYQIGTAGELYWFAGLVNGDASVCTGGVSQNKSANAVLTANITVNKDVLNANGQLNGEGDAFRKWTPIGQSFSKAYSGTFDGQGHTISGLWHWWSTDYIGLFGNNEGTIKNLGVVDSYLSGHENVGGVCGKNGGSLTNCYHTGPIYGDNHIGGVCGKNGGSLTNCYNTGNVRGNETVGGVCAYNYDSSLTNCYNTGNVQGNKTVGGVCGGTNGGSFTNCYNTGNVQRSEYVGGVCGRNDGNHPNFTNCYYLTGTADCGIGNTEDIEGFTKAVASTQFTSGEVCHLLNSGKAFGSQAWGQHLNYDEYPVLGSKYKVIRAARGDLDANGKYPYWATFSNQSSDSDLGELNVYTAKVSKGNLTLRLCPDQLIAKGEGVLVKGSSEYLNALMLNTVSETAEANNDLVATPAEPTIINAEETGHVLYRLTYNNVVTEKGLGFYLGVVKDAEGNVISNNGSQLKATPNKAYLNVTTEAATKPASAALTRGFVFSGDDETTAIDEIVIEGDAGISGSVNADGSIYNLQGQQVTAPVKGLYIKNNKKVIIK</sequence>
<name>A0A6I2TRZ7_9BACT</name>
<evidence type="ECO:0000313" key="4">
    <source>
        <dbReference type="Proteomes" id="UP000450161"/>
    </source>
</evidence>